<feature type="signal peptide" evidence="1">
    <location>
        <begin position="1"/>
        <end position="22"/>
    </location>
</feature>
<evidence type="ECO:0000256" key="1">
    <source>
        <dbReference type="SAM" id="SignalP"/>
    </source>
</evidence>
<accession>A0A9D1GMZ9</accession>
<proteinExistence type="predicted"/>
<comment type="caution">
    <text evidence="2">The sequence shown here is derived from an EMBL/GenBank/DDBJ whole genome shotgun (WGS) entry which is preliminary data.</text>
</comment>
<dbReference type="AlphaFoldDB" id="A0A9D1GMZ9"/>
<name>A0A9D1GMZ9_9BACT</name>
<keyword evidence="1" id="KW-0732">Signal</keyword>
<dbReference type="Proteomes" id="UP000886881">
    <property type="component" value="Unassembled WGS sequence"/>
</dbReference>
<gene>
    <name evidence="2" type="ORF">IAC35_01530</name>
</gene>
<evidence type="ECO:0000313" key="2">
    <source>
        <dbReference type="EMBL" id="HIT46520.1"/>
    </source>
</evidence>
<feature type="chain" id="PRO_5039512263" evidence="1">
    <location>
        <begin position="23"/>
        <end position="157"/>
    </location>
</feature>
<protein>
    <submittedName>
        <fullName evidence="2">Uncharacterized protein</fullName>
    </submittedName>
</protein>
<dbReference type="EMBL" id="DVLC01000028">
    <property type="protein sequence ID" value="HIT46520.1"/>
    <property type="molecule type" value="Genomic_DNA"/>
</dbReference>
<sequence length="157" mass="17554">MIKTLLKIAVAVAAVFSLNSCDMDMYGTYTFSHSIVYSHLSEGQEGYDKNHIEATSEALEKYFGELELDEPMSFTGTHYEAAQYGSDFLSDIFEKFEADKAYIVSLLTDVEQVTYMMNMSGNKSNVTIGYFIWAHERDESGEEGESGQPGTETTTLL</sequence>
<reference evidence="2" key="1">
    <citation type="submission" date="2020-10" db="EMBL/GenBank/DDBJ databases">
        <authorList>
            <person name="Gilroy R."/>
        </authorList>
    </citation>
    <scope>NUCLEOTIDE SEQUENCE</scope>
    <source>
        <strain evidence="2">ChiHecec2B26-709</strain>
    </source>
</reference>
<reference evidence="2" key="2">
    <citation type="journal article" date="2021" name="PeerJ">
        <title>Extensive microbial diversity within the chicken gut microbiome revealed by metagenomics and culture.</title>
        <authorList>
            <person name="Gilroy R."/>
            <person name="Ravi A."/>
            <person name="Getino M."/>
            <person name="Pursley I."/>
            <person name="Horton D.L."/>
            <person name="Alikhan N.F."/>
            <person name="Baker D."/>
            <person name="Gharbi K."/>
            <person name="Hall N."/>
            <person name="Watson M."/>
            <person name="Adriaenssens E.M."/>
            <person name="Foster-Nyarko E."/>
            <person name="Jarju S."/>
            <person name="Secka A."/>
            <person name="Antonio M."/>
            <person name="Oren A."/>
            <person name="Chaudhuri R.R."/>
            <person name="La Ragione R."/>
            <person name="Hildebrand F."/>
            <person name="Pallen M.J."/>
        </authorList>
    </citation>
    <scope>NUCLEOTIDE SEQUENCE</scope>
    <source>
        <strain evidence="2">ChiHecec2B26-709</strain>
    </source>
</reference>
<evidence type="ECO:0000313" key="3">
    <source>
        <dbReference type="Proteomes" id="UP000886881"/>
    </source>
</evidence>
<organism evidence="2 3">
    <name type="scientific">Candidatus Cryptobacteroides merdipullorum</name>
    <dbReference type="NCBI Taxonomy" id="2840771"/>
    <lineage>
        <taxon>Bacteria</taxon>
        <taxon>Pseudomonadati</taxon>
        <taxon>Bacteroidota</taxon>
        <taxon>Bacteroidia</taxon>
        <taxon>Bacteroidales</taxon>
        <taxon>Candidatus Cryptobacteroides</taxon>
    </lineage>
</organism>